<evidence type="ECO:0000313" key="2">
    <source>
        <dbReference type="Proteomes" id="UP000011922"/>
    </source>
</evidence>
<comment type="caution">
    <text evidence="1">The sequence shown here is derived from an EMBL/GenBank/DDBJ whole genome shotgun (WGS) entry which is preliminary data.</text>
</comment>
<dbReference type="Proteomes" id="UP000011922">
    <property type="component" value="Unassembled WGS sequence"/>
</dbReference>
<protein>
    <submittedName>
        <fullName evidence="1">Uncharacterized protein</fullName>
    </submittedName>
</protein>
<name>M5PYN5_DESAF</name>
<proteinExistence type="predicted"/>
<evidence type="ECO:0000313" key="1">
    <source>
        <dbReference type="EMBL" id="EMG39145.1"/>
    </source>
</evidence>
<accession>M5PYN5</accession>
<dbReference type="PATRIC" id="fig|1262666.3.peg.30"/>
<dbReference type="AlphaFoldDB" id="M5PYN5"/>
<reference evidence="1 2" key="1">
    <citation type="journal article" date="2013" name="Genome Announc.">
        <title>Draft Genome Sequence for Desulfovibrio africanus Strain PCS.</title>
        <authorList>
            <person name="Brown S.D."/>
            <person name="Utturkar S.M."/>
            <person name="Arkin A.P."/>
            <person name="Deutschbauer A.M."/>
            <person name="Elias D.A."/>
            <person name="Hazen T.C."/>
            <person name="Chakraborty R."/>
        </authorList>
    </citation>
    <scope>NUCLEOTIDE SEQUENCE [LARGE SCALE GENOMIC DNA]</scope>
    <source>
        <strain evidence="1 2">PCS</strain>
    </source>
</reference>
<organism evidence="1 2">
    <name type="scientific">Desulfocurvibacter africanus PCS</name>
    <dbReference type="NCBI Taxonomy" id="1262666"/>
    <lineage>
        <taxon>Bacteria</taxon>
        <taxon>Pseudomonadati</taxon>
        <taxon>Thermodesulfobacteriota</taxon>
        <taxon>Desulfovibrionia</taxon>
        <taxon>Desulfovibrionales</taxon>
        <taxon>Desulfovibrionaceae</taxon>
        <taxon>Desulfocurvibacter</taxon>
    </lineage>
</organism>
<sequence length="79" mass="8544">MDTQYRSCLAACRQERDTIAGKAFLALLRERAAAARERLVRAAPEQVARLQGAVLALEDIVRDIESDAQAVNGPDGGYA</sequence>
<dbReference type="EMBL" id="AOSV01000001">
    <property type="protein sequence ID" value="EMG39145.1"/>
    <property type="molecule type" value="Genomic_DNA"/>
</dbReference>
<gene>
    <name evidence="1" type="ORF">PCS_00031</name>
</gene>
<dbReference type="RefSeq" id="WP_005982761.1">
    <property type="nucleotide sequence ID" value="NZ_AOSV01000001.1"/>
</dbReference>